<dbReference type="InterPro" id="IPR007295">
    <property type="entry name" value="DUF402"/>
</dbReference>
<dbReference type="InterPro" id="IPR035930">
    <property type="entry name" value="FomD-like_sf"/>
</dbReference>
<proteinExistence type="predicted"/>
<keyword evidence="1" id="KW-0378">Hydrolase</keyword>
<dbReference type="SUPFAM" id="SSF159234">
    <property type="entry name" value="FomD-like"/>
    <property type="match status" value="1"/>
</dbReference>
<evidence type="ECO:0000313" key="4">
    <source>
        <dbReference type="Proteomes" id="UP000548423"/>
    </source>
</evidence>
<reference evidence="4" key="2">
    <citation type="submission" date="2020-08" db="EMBL/GenBank/DDBJ databases">
        <title>The Agave Microbiome: Exploring the role of microbial communities in plant adaptations to desert environments.</title>
        <authorList>
            <person name="Partida-Martinez L.P."/>
        </authorList>
    </citation>
    <scope>NUCLEOTIDE SEQUENCE [LARGE SCALE GENOMIC DNA]</scope>
    <source>
        <strain evidence="4">AT2.8</strain>
    </source>
</reference>
<dbReference type="PANTHER" id="PTHR39159">
    <property type="match status" value="1"/>
</dbReference>
<feature type="domain" description="DUF402" evidence="2">
    <location>
        <begin position="25"/>
        <end position="150"/>
    </location>
</feature>
<dbReference type="AlphaFoldDB" id="A0A852THG6"/>
<reference evidence="4" key="1">
    <citation type="submission" date="2020-07" db="EMBL/GenBank/DDBJ databases">
        <authorList>
            <person name="Partida-Martinez L."/>
            <person name="Huntemann M."/>
            <person name="Clum A."/>
            <person name="Wang J."/>
            <person name="Palaniappan K."/>
            <person name="Ritter S."/>
            <person name="Chen I.-M."/>
            <person name="Stamatis D."/>
            <person name="Reddy T."/>
            <person name="O'Malley R."/>
            <person name="Daum C."/>
            <person name="Shapiro N."/>
            <person name="Ivanova N."/>
            <person name="Kyrpides N."/>
            <person name="Woyke T."/>
        </authorList>
    </citation>
    <scope>NUCLEOTIDE SEQUENCE [LARGE SCALE GENOMIC DNA]</scope>
    <source>
        <strain evidence="4">AT2.8</strain>
    </source>
</reference>
<sequence length="171" mass="20100">MSKIIKIKALKFPDILHYEWEGELLRHTPDYVLVLCKPGRKLIHHTKNKVFTVNNTSLEFFSLSEWFTAAMEIEDGKVVSAYCNVAKPSFFHNGEISFIDLDLDYIQEKYKEWKVVDEDEFESNSIKYKYPVELKDEALKALAKLKEEVRIGNFPFNSKVLSQLKNHYFLD</sequence>
<name>A0A852THG6_9BACI</name>
<dbReference type="PANTHER" id="PTHR39159:SF1">
    <property type="entry name" value="UPF0374 PROTEIN YGAC"/>
    <property type="match status" value="1"/>
</dbReference>
<dbReference type="Pfam" id="PF04167">
    <property type="entry name" value="DUF402"/>
    <property type="match status" value="1"/>
</dbReference>
<dbReference type="InterPro" id="IPR050212">
    <property type="entry name" value="Ntdp-like"/>
</dbReference>
<gene>
    <name evidence="3" type="ORF">F4694_004386</name>
</gene>
<accession>A0A852THG6</accession>
<dbReference type="GO" id="GO:0016787">
    <property type="term" value="F:hydrolase activity"/>
    <property type="evidence" value="ECO:0007669"/>
    <property type="project" value="UniProtKB-KW"/>
</dbReference>
<protein>
    <recommendedName>
        <fullName evidence="2">DUF402 domain-containing protein</fullName>
    </recommendedName>
</protein>
<evidence type="ECO:0000313" key="3">
    <source>
        <dbReference type="EMBL" id="NYE07575.1"/>
    </source>
</evidence>
<organism evidence="3 4">
    <name type="scientific">Neobacillus niacini</name>
    <dbReference type="NCBI Taxonomy" id="86668"/>
    <lineage>
        <taxon>Bacteria</taxon>
        <taxon>Bacillati</taxon>
        <taxon>Bacillota</taxon>
        <taxon>Bacilli</taxon>
        <taxon>Bacillales</taxon>
        <taxon>Bacillaceae</taxon>
        <taxon>Neobacillus</taxon>
    </lineage>
</organism>
<evidence type="ECO:0000256" key="1">
    <source>
        <dbReference type="ARBA" id="ARBA00022801"/>
    </source>
</evidence>
<evidence type="ECO:0000259" key="2">
    <source>
        <dbReference type="Pfam" id="PF04167"/>
    </source>
</evidence>
<dbReference type="EMBL" id="JACCBX010000009">
    <property type="protein sequence ID" value="NYE07575.1"/>
    <property type="molecule type" value="Genomic_DNA"/>
</dbReference>
<comment type="caution">
    <text evidence="3">The sequence shown here is derived from an EMBL/GenBank/DDBJ whole genome shotgun (WGS) entry which is preliminary data.</text>
</comment>
<dbReference type="Proteomes" id="UP000548423">
    <property type="component" value="Unassembled WGS sequence"/>
</dbReference>
<dbReference type="Gene3D" id="2.40.380.10">
    <property type="entry name" value="FomD-like"/>
    <property type="match status" value="1"/>
</dbReference>